<protein>
    <submittedName>
        <fullName evidence="1">Uncharacterized protein</fullName>
    </submittedName>
</protein>
<name>A0AAW4VYU9_9FIRM</name>
<comment type="caution">
    <text evidence="1">The sequence shown here is derived from an EMBL/GenBank/DDBJ whole genome shotgun (WGS) entry which is preliminary data.</text>
</comment>
<dbReference type="RefSeq" id="WP_227588290.1">
    <property type="nucleotide sequence ID" value="NZ_JAJEQQ010000001.1"/>
</dbReference>
<accession>A0AAW4VYU9</accession>
<dbReference type="EMBL" id="JAJEQQ010000001">
    <property type="protein sequence ID" value="MCC2226271.1"/>
    <property type="molecule type" value="Genomic_DNA"/>
</dbReference>
<evidence type="ECO:0000313" key="1">
    <source>
        <dbReference type="EMBL" id="MCC2226271.1"/>
    </source>
</evidence>
<dbReference type="AlphaFoldDB" id="A0AAW4VYU9"/>
<gene>
    <name evidence="1" type="ORF">LKD40_00340</name>
</gene>
<proteinExistence type="predicted"/>
<evidence type="ECO:0000313" key="2">
    <source>
        <dbReference type="Proteomes" id="UP001198612"/>
    </source>
</evidence>
<reference evidence="1 2" key="1">
    <citation type="submission" date="2021-10" db="EMBL/GenBank/DDBJ databases">
        <title>Anaerobic single-cell dispensing facilitates the cultivation of human gut bacteria.</title>
        <authorList>
            <person name="Afrizal A."/>
        </authorList>
    </citation>
    <scope>NUCLEOTIDE SEQUENCE [LARGE SCALE GENOMIC DNA]</scope>
    <source>
        <strain evidence="1 2">CLA-AA-H217</strain>
    </source>
</reference>
<keyword evidence="2" id="KW-1185">Reference proteome</keyword>
<organism evidence="1 2">
    <name type="scientific">Blautia fusiformis</name>
    <dbReference type="NCBI Taxonomy" id="2881264"/>
    <lineage>
        <taxon>Bacteria</taxon>
        <taxon>Bacillati</taxon>
        <taxon>Bacillota</taxon>
        <taxon>Clostridia</taxon>
        <taxon>Lachnospirales</taxon>
        <taxon>Lachnospiraceae</taxon>
        <taxon>Blautia</taxon>
    </lineage>
</organism>
<sequence length="103" mass="11518">MRIKEKRMKSFVSRANVLTQAKKQAEAAKAVSDGLQYYSNNVIKAISPYAAADAGMIVVVLRHLADEMESKNVGAKEFAEWLDEHTKKPPLTETQVVKKPNMQ</sequence>
<dbReference type="Proteomes" id="UP001198612">
    <property type="component" value="Unassembled WGS sequence"/>
</dbReference>